<dbReference type="Gene3D" id="3.10.180.10">
    <property type="entry name" value="2,3-Dihydroxybiphenyl 1,2-Dioxygenase, domain 1"/>
    <property type="match status" value="1"/>
</dbReference>
<accession>A0ABS0CFX8</accession>
<dbReference type="SUPFAM" id="SSF54593">
    <property type="entry name" value="Glyoxalase/Bleomycin resistance protein/Dihydroxybiphenyl dioxygenase"/>
    <property type="match status" value="1"/>
</dbReference>
<dbReference type="InterPro" id="IPR037523">
    <property type="entry name" value="VOC_core"/>
</dbReference>
<dbReference type="PROSITE" id="PS51819">
    <property type="entry name" value="VOC"/>
    <property type="match status" value="1"/>
</dbReference>
<protein>
    <submittedName>
        <fullName evidence="2">VOC family protein</fullName>
    </submittedName>
</protein>
<feature type="domain" description="VOC" evidence="1">
    <location>
        <begin position="5"/>
        <end position="113"/>
    </location>
</feature>
<dbReference type="InterPro" id="IPR029068">
    <property type="entry name" value="Glyas_Bleomycin-R_OHBP_Dase"/>
</dbReference>
<sequence length="118" mass="13133">MPTMPAGSILLGSTRARELRKWYLEVLAPDHTGDGPIVLGELMLVIDQRDDVSDANPEPGRSILNFHVDNFAAFETQLDAAGVEWVARATDRPSGRFATFKDPDGNYLQIIQFVQRPH</sequence>
<dbReference type="RefSeq" id="WP_195035634.1">
    <property type="nucleotide sequence ID" value="NZ_JADLRL010000020.1"/>
</dbReference>
<reference evidence="2 3" key="1">
    <citation type="submission" date="2020-10" db="EMBL/GenBank/DDBJ databases">
        <title>Identification of Nocardia species via Next-generation sequencing and recognition of intraspecies genetic diversity.</title>
        <authorList>
            <person name="Li P."/>
            <person name="Li P."/>
            <person name="Lu B."/>
        </authorList>
    </citation>
    <scope>NUCLEOTIDE SEQUENCE [LARGE SCALE GENOMIC DNA]</scope>
    <source>
        <strain evidence="2 3">N-11</strain>
    </source>
</reference>
<name>A0ABS0CFX8_9NOCA</name>
<comment type="caution">
    <text evidence="2">The sequence shown here is derived from an EMBL/GenBank/DDBJ whole genome shotgun (WGS) entry which is preliminary data.</text>
</comment>
<dbReference type="InterPro" id="IPR004360">
    <property type="entry name" value="Glyas_Fos-R_dOase_dom"/>
</dbReference>
<keyword evidence="3" id="KW-1185">Reference proteome</keyword>
<evidence type="ECO:0000259" key="1">
    <source>
        <dbReference type="PROSITE" id="PS51819"/>
    </source>
</evidence>
<dbReference type="Pfam" id="PF00903">
    <property type="entry name" value="Glyoxalase"/>
    <property type="match status" value="1"/>
</dbReference>
<dbReference type="EMBL" id="JADLRE010000025">
    <property type="protein sequence ID" value="MBF6228755.1"/>
    <property type="molecule type" value="Genomic_DNA"/>
</dbReference>
<organism evidence="2 3">
    <name type="scientific">Nocardia abscessus</name>
    <dbReference type="NCBI Taxonomy" id="120957"/>
    <lineage>
        <taxon>Bacteria</taxon>
        <taxon>Bacillati</taxon>
        <taxon>Actinomycetota</taxon>
        <taxon>Actinomycetes</taxon>
        <taxon>Mycobacteriales</taxon>
        <taxon>Nocardiaceae</taxon>
        <taxon>Nocardia</taxon>
    </lineage>
</organism>
<gene>
    <name evidence="2" type="ORF">IU470_27100</name>
</gene>
<evidence type="ECO:0000313" key="3">
    <source>
        <dbReference type="Proteomes" id="UP000807309"/>
    </source>
</evidence>
<evidence type="ECO:0000313" key="2">
    <source>
        <dbReference type="EMBL" id="MBF6228755.1"/>
    </source>
</evidence>
<dbReference type="Proteomes" id="UP000807309">
    <property type="component" value="Unassembled WGS sequence"/>
</dbReference>
<proteinExistence type="predicted"/>